<dbReference type="Pfam" id="PF22776">
    <property type="entry name" value="K_trans_C"/>
    <property type="match status" value="1"/>
</dbReference>
<dbReference type="GO" id="GO:0005886">
    <property type="term" value="C:plasma membrane"/>
    <property type="evidence" value="ECO:0007669"/>
    <property type="project" value="UniProtKB-SubCell"/>
</dbReference>
<accession>A0AAD3SHM1</accession>
<dbReference type="InterPro" id="IPR003855">
    <property type="entry name" value="K+_transporter"/>
</dbReference>
<feature type="transmembrane region" description="Helical" evidence="10">
    <location>
        <begin position="138"/>
        <end position="157"/>
    </location>
</feature>
<evidence type="ECO:0008006" key="15">
    <source>
        <dbReference type="Google" id="ProtNLM"/>
    </source>
</evidence>
<organism evidence="13 14">
    <name type="scientific">Nepenthes gracilis</name>
    <name type="common">Slender pitcher plant</name>
    <dbReference type="NCBI Taxonomy" id="150966"/>
    <lineage>
        <taxon>Eukaryota</taxon>
        <taxon>Viridiplantae</taxon>
        <taxon>Streptophyta</taxon>
        <taxon>Embryophyta</taxon>
        <taxon>Tracheophyta</taxon>
        <taxon>Spermatophyta</taxon>
        <taxon>Magnoliopsida</taxon>
        <taxon>eudicotyledons</taxon>
        <taxon>Gunneridae</taxon>
        <taxon>Pentapetalae</taxon>
        <taxon>Caryophyllales</taxon>
        <taxon>Nepenthaceae</taxon>
        <taxon>Nepenthes</taxon>
    </lineage>
</organism>
<feature type="transmembrane region" description="Helical" evidence="10">
    <location>
        <begin position="70"/>
        <end position="89"/>
    </location>
</feature>
<evidence type="ECO:0000256" key="1">
    <source>
        <dbReference type="ARBA" id="ARBA00004651"/>
    </source>
</evidence>
<sequence length="552" mass="61375">MGLMHDSYVGREHASSYDSGSSAHGTQASVAIKRFFEKHQSSRVVLLLIVLLGTSMVIGDGILTPTIADYSVFIACVILVVLFSLQHWGTRGVSFLFAPILVAWLLCISAVGIYNIICWNPRIIRAVSPHYAYNFFKITGKAGWIALGSVVLCTTGSGAETMFADLGHFSKPSLRMAFAGFVYPCLVLAYMGEAAYLSKHREDLQSSFYKAIPDKDLEAVFWPVFILATLATVVASQAVISATFSIVSQCRALSCFPRVKIIHTSTDVHGQIYIPEVNWILMVLCLAMVLGFRETNKIANAYGIAVITLMFVTTCLMFLINTTVWERNVFLASIFVVVFGSVELLYLSACVTKCPSLGIIRVPGIGLVYTNVSGVPPIFSHFVINFPAFHQVLVFVTLETSMVPKVPAGGRYNVSQIGPPEFYIFCSVVRYGYKDVKDMYDFESQLVDKVAEFLQSGETSNSIPNEDGRRRRLRFRDMKSSDVDYKLFEAREAGVVYMIGNTYIMAREASSFLKKFVVNVIYGFLRQNCRRPAVELGIPHRSLIEVGMVYYV</sequence>
<evidence type="ECO:0000256" key="7">
    <source>
        <dbReference type="ARBA" id="ARBA00022989"/>
    </source>
</evidence>
<comment type="caution">
    <text evidence="13">The sequence shown here is derived from an EMBL/GenBank/DDBJ whole genome shotgun (WGS) entry which is preliminary data.</text>
</comment>
<protein>
    <recommendedName>
        <fullName evidence="15">Potassium transporter</fullName>
    </recommendedName>
</protein>
<dbReference type="Proteomes" id="UP001279734">
    <property type="component" value="Unassembled WGS sequence"/>
</dbReference>
<feature type="transmembrane region" description="Helical" evidence="10">
    <location>
        <begin position="177"/>
        <end position="198"/>
    </location>
</feature>
<evidence type="ECO:0000256" key="5">
    <source>
        <dbReference type="ARBA" id="ARBA00022692"/>
    </source>
</evidence>
<evidence type="ECO:0000259" key="12">
    <source>
        <dbReference type="Pfam" id="PF22776"/>
    </source>
</evidence>
<evidence type="ECO:0000256" key="8">
    <source>
        <dbReference type="ARBA" id="ARBA00023065"/>
    </source>
</evidence>
<evidence type="ECO:0000313" key="13">
    <source>
        <dbReference type="EMBL" id="GMH10661.1"/>
    </source>
</evidence>
<feature type="domain" description="K+ potassium transporter C-terminal" evidence="12">
    <location>
        <begin position="363"/>
        <end position="550"/>
    </location>
</feature>
<feature type="transmembrane region" description="Helical" evidence="10">
    <location>
        <begin position="219"/>
        <end position="240"/>
    </location>
</feature>
<evidence type="ECO:0000259" key="11">
    <source>
        <dbReference type="Pfam" id="PF02705"/>
    </source>
</evidence>
<feature type="domain" description="K+ potassium transporter integral membrane" evidence="11">
    <location>
        <begin position="34"/>
        <end position="356"/>
    </location>
</feature>
<name>A0AAD3SHM1_NEPGR</name>
<evidence type="ECO:0000313" key="14">
    <source>
        <dbReference type="Proteomes" id="UP001279734"/>
    </source>
</evidence>
<evidence type="ECO:0000256" key="6">
    <source>
        <dbReference type="ARBA" id="ARBA00022958"/>
    </source>
</evidence>
<evidence type="ECO:0000256" key="2">
    <source>
        <dbReference type="ARBA" id="ARBA00008440"/>
    </source>
</evidence>
<dbReference type="InterPro" id="IPR053951">
    <property type="entry name" value="K_trans_N"/>
</dbReference>
<proteinExistence type="inferred from homology"/>
<comment type="subcellular location">
    <subcellularLocation>
        <location evidence="1">Cell membrane</location>
        <topology evidence="1">Multi-pass membrane protein</topology>
    </subcellularLocation>
</comment>
<keyword evidence="7 10" id="KW-1133">Transmembrane helix</keyword>
<keyword evidence="3" id="KW-0813">Transport</keyword>
<keyword evidence="5 10" id="KW-0812">Transmembrane</keyword>
<feature type="transmembrane region" description="Helical" evidence="10">
    <location>
        <begin position="44"/>
        <end position="63"/>
    </location>
</feature>
<dbReference type="Pfam" id="PF02705">
    <property type="entry name" value="K_trans"/>
    <property type="match status" value="1"/>
</dbReference>
<dbReference type="InterPro" id="IPR053952">
    <property type="entry name" value="K_trans_C"/>
</dbReference>
<feature type="transmembrane region" description="Helical" evidence="10">
    <location>
        <begin position="304"/>
        <end position="324"/>
    </location>
</feature>
<keyword evidence="14" id="KW-1185">Reference proteome</keyword>
<feature type="transmembrane region" description="Helical" evidence="10">
    <location>
        <begin position="330"/>
        <end position="351"/>
    </location>
</feature>
<dbReference type="GO" id="GO:0015079">
    <property type="term" value="F:potassium ion transmembrane transporter activity"/>
    <property type="evidence" value="ECO:0007669"/>
    <property type="project" value="InterPro"/>
</dbReference>
<evidence type="ECO:0000256" key="3">
    <source>
        <dbReference type="ARBA" id="ARBA00022448"/>
    </source>
</evidence>
<feature type="transmembrane region" description="Helical" evidence="10">
    <location>
        <begin position="95"/>
        <end position="117"/>
    </location>
</feature>
<evidence type="ECO:0000256" key="10">
    <source>
        <dbReference type="SAM" id="Phobius"/>
    </source>
</evidence>
<dbReference type="AlphaFoldDB" id="A0AAD3SHM1"/>
<dbReference type="PANTHER" id="PTHR30540">
    <property type="entry name" value="OSMOTIC STRESS POTASSIUM TRANSPORTER"/>
    <property type="match status" value="1"/>
</dbReference>
<dbReference type="EMBL" id="BSYO01000010">
    <property type="protein sequence ID" value="GMH10661.1"/>
    <property type="molecule type" value="Genomic_DNA"/>
</dbReference>
<evidence type="ECO:0000256" key="4">
    <source>
        <dbReference type="ARBA" id="ARBA00022538"/>
    </source>
</evidence>
<reference evidence="13" key="1">
    <citation type="submission" date="2023-05" db="EMBL/GenBank/DDBJ databases">
        <title>Nepenthes gracilis genome sequencing.</title>
        <authorList>
            <person name="Fukushima K."/>
        </authorList>
    </citation>
    <scope>NUCLEOTIDE SEQUENCE</scope>
    <source>
        <strain evidence="13">SING2019-196</strain>
    </source>
</reference>
<keyword evidence="6" id="KW-0630">Potassium</keyword>
<dbReference type="PANTHER" id="PTHR30540:SF88">
    <property type="entry name" value="POTASSIUM TRANSPORTER 13-RELATED"/>
    <property type="match status" value="1"/>
</dbReference>
<evidence type="ECO:0000256" key="9">
    <source>
        <dbReference type="ARBA" id="ARBA00023136"/>
    </source>
</evidence>
<keyword evidence="9 10" id="KW-0472">Membrane</keyword>
<feature type="transmembrane region" description="Helical" evidence="10">
    <location>
        <begin position="272"/>
        <end position="292"/>
    </location>
</feature>
<comment type="similarity">
    <text evidence="2">Belongs to the HAK/KUP transporter (TC 2.A.72.3) family.</text>
</comment>
<keyword evidence="4" id="KW-0633">Potassium transport</keyword>
<gene>
    <name evidence="13" type="ORF">Nepgr_012502</name>
</gene>
<keyword evidence="8" id="KW-0406">Ion transport</keyword>